<protein>
    <submittedName>
        <fullName evidence="2">Putative conserved secreted protein</fullName>
    </submittedName>
</protein>
<dbReference type="AlphaFoldDB" id="A0A1W7R748"/>
<dbReference type="VEuPathDB" id="VectorBase:AALC636_021858"/>
<evidence type="ECO:0000313" key="2">
    <source>
        <dbReference type="EMBL" id="JAV46976.1"/>
    </source>
</evidence>
<feature type="signal peptide" evidence="1">
    <location>
        <begin position="1"/>
        <end position="19"/>
    </location>
</feature>
<feature type="chain" id="PRO_5012461825" evidence="1">
    <location>
        <begin position="20"/>
        <end position="152"/>
    </location>
</feature>
<evidence type="ECO:0000256" key="1">
    <source>
        <dbReference type="SAM" id="SignalP"/>
    </source>
</evidence>
<keyword evidence="1" id="KW-0732">Signal</keyword>
<organism evidence="2">
    <name type="scientific">Aedes albopictus</name>
    <name type="common">Asian tiger mosquito</name>
    <name type="synonym">Stegomyia albopicta</name>
    <dbReference type="NCBI Taxonomy" id="7160"/>
    <lineage>
        <taxon>Eukaryota</taxon>
        <taxon>Metazoa</taxon>
        <taxon>Ecdysozoa</taxon>
        <taxon>Arthropoda</taxon>
        <taxon>Hexapoda</taxon>
        <taxon>Insecta</taxon>
        <taxon>Pterygota</taxon>
        <taxon>Neoptera</taxon>
        <taxon>Endopterygota</taxon>
        <taxon>Diptera</taxon>
        <taxon>Nematocera</taxon>
        <taxon>Culicoidea</taxon>
        <taxon>Culicidae</taxon>
        <taxon>Culicinae</taxon>
        <taxon>Aedini</taxon>
        <taxon>Aedes</taxon>
        <taxon>Stegomyia</taxon>
    </lineage>
</organism>
<proteinExistence type="predicted"/>
<dbReference type="VEuPathDB" id="VectorBase:AALFPA_052258"/>
<accession>A0A1W7R748</accession>
<name>A0A1W7R748_AEDAL</name>
<dbReference type="EMBL" id="GEHC01000669">
    <property type="protein sequence ID" value="JAV46976.1"/>
    <property type="molecule type" value="Transcribed_RNA"/>
</dbReference>
<sequence length="152" mass="17361">MNLILLLGTTFCVSPAIFAAPFSGWLFGGKQIEETTEARPNFFNKVQQLGERVYEKKREFLNGVNEKVSNMLWIPPLYTTTEETITSKQPHTFQSDTQKYTEMDSDEIQNVEIYARSSFLSPDDLVNVDAPSETTSKPIINQKLNIFGRIWS</sequence>
<reference evidence="2" key="1">
    <citation type="submission" date="2016-03" db="EMBL/GenBank/DDBJ databases">
        <title>RNAseq analyses of the sensorial organs of adult female Aedes albopictus.</title>
        <authorList>
            <person name="Fabrizio L."/>
            <person name="Ribeiro J.M."/>
            <person name="Arca B."/>
        </authorList>
    </citation>
    <scope>NUCLEOTIDE SEQUENCE</scope>
</reference>